<dbReference type="Pfam" id="PF14501">
    <property type="entry name" value="HATPase_c_5"/>
    <property type="match status" value="1"/>
</dbReference>
<evidence type="ECO:0000313" key="3">
    <source>
        <dbReference type="EMBL" id="MDT2538483.1"/>
    </source>
</evidence>
<comment type="caution">
    <text evidence="3">The sequence shown here is derived from an EMBL/GenBank/DDBJ whole genome shotgun (WGS) entry which is preliminary data.</text>
</comment>
<organism evidence="3 4">
    <name type="scientific">Enterococcus raffinosus</name>
    <dbReference type="NCBI Taxonomy" id="71452"/>
    <lineage>
        <taxon>Bacteria</taxon>
        <taxon>Bacillati</taxon>
        <taxon>Bacillota</taxon>
        <taxon>Bacilli</taxon>
        <taxon>Lactobacillales</taxon>
        <taxon>Enterococcaceae</taxon>
        <taxon>Enterococcus</taxon>
    </lineage>
</organism>
<protein>
    <submittedName>
        <fullName evidence="3">GHKL domain-containing protein</fullName>
    </submittedName>
</protein>
<dbReference type="AlphaFoldDB" id="A0AAW8SUH3"/>
<dbReference type="EMBL" id="JARPXM010000008">
    <property type="protein sequence ID" value="MDT2538483.1"/>
    <property type="molecule type" value="Genomic_DNA"/>
</dbReference>
<dbReference type="SUPFAM" id="SSF55874">
    <property type="entry name" value="ATPase domain of HSP90 chaperone/DNA topoisomerase II/histidine kinase"/>
    <property type="match status" value="1"/>
</dbReference>
<feature type="transmembrane region" description="Helical" evidence="1">
    <location>
        <begin position="45"/>
        <end position="65"/>
    </location>
</feature>
<feature type="transmembrane region" description="Helical" evidence="1">
    <location>
        <begin position="212"/>
        <end position="235"/>
    </location>
</feature>
<evidence type="ECO:0000256" key="1">
    <source>
        <dbReference type="SAM" id="Phobius"/>
    </source>
</evidence>
<feature type="transmembrane region" description="Helical" evidence="1">
    <location>
        <begin position="188"/>
        <end position="206"/>
    </location>
</feature>
<evidence type="ECO:0000259" key="2">
    <source>
        <dbReference type="Pfam" id="PF14501"/>
    </source>
</evidence>
<dbReference type="RefSeq" id="WP_010743750.1">
    <property type="nucleotide sequence ID" value="NZ_BAAAXM010000014.1"/>
</dbReference>
<dbReference type="Gene3D" id="3.30.565.10">
    <property type="entry name" value="Histidine kinase-like ATPase, C-terminal domain"/>
    <property type="match status" value="1"/>
</dbReference>
<dbReference type="GO" id="GO:0042802">
    <property type="term" value="F:identical protein binding"/>
    <property type="evidence" value="ECO:0007669"/>
    <property type="project" value="TreeGrafter"/>
</dbReference>
<dbReference type="InterPro" id="IPR032834">
    <property type="entry name" value="NatK-like_C"/>
</dbReference>
<feature type="transmembrane region" description="Helical" evidence="1">
    <location>
        <begin position="145"/>
        <end position="167"/>
    </location>
</feature>
<keyword evidence="1" id="KW-1133">Transmembrane helix</keyword>
<gene>
    <name evidence="3" type="ORF">P7D78_10115</name>
</gene>
<accession>A0AAW8SUH3</accession>
<feature type="transmembrane region" description="Helical" evidence="1">
    <location>
        <begin position="71"/>
        <end position="93"/>
    </location>
</feature>
<evidence type="ECO:0000313" key="4">
    <source>
        <dbReference type="Proteomes" id="UP001249240"/>
    </source>
</evidence>
<keyword evidence="1" id="KW-0472">Membrane</keyword>
<dbReference type="PANTHER" id="PTHR40448:SF1">
    <property type="entry name" value="TWO-COMPONENT SENSOR HISTIDINE KINASE"/>
    <property type="match status" value="1"/>
</dbReference>
<feature type="domain" description="Sensor histidine kinase NatK-like C-terminal" evidence="2">
    <location>
        <begin position="360"/>
        <end position="461"/>
    </location>
</feature>
<feature type="transmembrane region" description="Helical" evidence="1">
    <location>
        <begin position="15"/>
        <end position="33"/>
    </location>
</feature>
<dbReference type="Proteomes" id="UP001249240">
    <property type="component" value="Unassembled WGS sequence"/>
</dbReference>
<proteinExistence type="predicted"/>
<name>A0AAW8SUH3_9ENTE</name>
<feature type="transmembrane region" description="Helical" evidence="1">
    <location>
        <begin position="105"/>
        <end position="133"/>
    </location>
</feature>
<keyword evidence="1" id="KW-0812">Transmembrane</keyword>
<dbReference type="PANTHER" id="PTHR40448">
    <property type="entry name" value="TWO-COMPONENT SENSOR HISTIDINE KINASE"/>
    <property type="match status" value="1"/>
</dbReference>
<sequence length="464" mass="53012">MTEFLLFLKSLPFHAPPLFVTDLISFFFLLKVFNLHVDGRKQRAVNLFTIGSFSIVQSVFVFLLSDSSLTLLARIVVFSTYSAFFVFAMSLLIHLNAKHFPLYKITMLSILILHLNILVEMISGFFLLLIVLIANRADILPISNAFAPLFFYLFDALLLLGAFAILLRTRFSNYLNEIFEQRSLCIKLCWVAAVIQIASYSLLHAMKNTLYWSLAISGIIVISFLLCLFLIAVYSKNLSKTLELKQSRLLLLQQQAYMKQLEAIQNELRAIQHDHKNLITGLYLHAKDGDTKEIQRYIEKFLLNMDEGIQEQMKWSNQLTSIASPELKGLLLSKMLLAQQHDVFFNLEVATTVEEIKMATNDFIRCMGILLDNAVEAAQCEDENRRVDILFYKEEDKLTLVVKNPCQEKVNLAKIRNRGVSTKGSGRGLGLSIYQEVVQKYSNILSETKQQNGEFIQELAIFDS</sequence>
<reference evidence="3" key="1">
    <citation type="submission" date="2023-03" db="EMBL/GenBank/DDBJ databases">
        <authorList>
            <person name="Shen W."/>
            <person name="Cai J."/>
        </authorList>
    </citation>
    <scope>NUCLEOTIDE SEQUENCE</scope>
    <source>
        <strain evidence="3">B646-2</strain>
    </source>
</reference>
<dbReference type="InterPro" id="IPR036890">
    <property type="entry name" value="HATPase_C_sf"/>
</dbReference>